<keyword evidence="1" id="KW-0833">Ubl conjugation pathway</keyword>
<sequence length="336" mass="37527">MDIPTDPETFELLVRFCQGLDLKIRILPSWNDLVKSLRASEKVLQETVKLGLVDACFESSIEMALVNPRLLGEPIRNPNNDNVDGNNSKEMKNGRNSWREVIEAVERLLPHEQGLLPCTLLFEMLNSAIIWEASSKCKQGLEIRIGKQLDQVTVKDLLIPSRRYAKEVGYDVECVASDVDLDIETLSLLIEMSISASIGTQRSFDGLYRAIDVYLDRHRFLTELERKDIFELERDFDKGREGCNDRLRKVAAREEEEEAVGVAGGCEDRDGENGKQESITTPFDHSPVVQEGHNVSGHGQKEASGGPNAEGVAEGNTVNPTEQIAPHVTQDLTLEQ</sequence>
<dbReference type="AlphaFoldDB" id="A0A834H054"/>
<reference evidence="5" key="1">
    <citation type="submission" date="2019-11" db="EMBL/GenBank/DDBJ databases">
        <authorList>
            <person name="Liu Y."/>
            <person name="Hou J."/>
            <person name="Li T.-Q."/>
            <person name="Guan C.-H."/>
            <person name="Wu X."/>
            <person name="Wu H.-Z."/>
            <person name="Ling F."/>
            <person name="Zhang R."/>
            <person name="Shi X.-G."/>
            <person name="Ren J.-P."/>
            <person name="Chen E.-F."/>
            <person name="Sun J.-M."/>
        </authorList>
    </citation>
    <scope>NUCLEOTIDE SEQUENCE</scope>
    <source>
        <strain evidence="5">Adult_tree_wgs_1</strain>
        <tissue evidence="5">Leaves</tissue>
    </source>
</reference>
<evidence type="ECO:0000256" key="2">
    <source>
        <dbReference type="PROSITE-ProRule" id="PRU00982"/>
    </source>
</evidence>
<comment type="similarity">
    <text evidence="2">Belongs to the NPH3 family.</text>
</comment>
<dbReference type="Proteomes" id="UP000626092">
    <property type="component" value="Unassembled WGS sequence"/>
</dbReference>
<feature type="compositionally biased region" description="Basic and acidic residues" evidence="3">
    <location>
        <begin position="266"/>
        <end position="275"/>
    </location>
</feature>
<dbReference type="UniPathway" id="UPA00143"/>
<dbReference type="InterPro" id="IPR027356">
    <property type="entry name" value="NPH3_dom"/>
</dbReference>
<dbReference type="GO" id="GO:0016567">
    <property type="term" value="P:protein ubiquitination"/>
    <property type="evidence" value="ECO:0007669"/>
    <property type="project" value="UniProtKB-UniPathway"/>
</dbReference>
<evidence type="ECO:0000313" key="5">
    <source>
        <dbReference type="EMBL" id="KAF7145881.1"/>
    </source>
</evidence>
<name>A0A834H054_RHOSS</name>
<dbReference type="OrthoDB" id="1282452at2759"/>
<gene>
    <name evidence="5" type="ORF">RHSIM_Rhsim04G0139000</name>
</gene>
<dbReference type="Pfam" id="PF03000">
    <property type="entry name" value="NPH3"/>
    <property type="match status" value="1"/>
</dbReference>
<protein>
    <recommendedName>
        <fullName evidence="4">NPH3 domain-containing protein</fullName>
    </recommendedName>
</protein>
<dbReference type="EMBL" id="WJXA01000004">
    <property type="protein sequence ID" value="KAF7145881.1"/>
    <property type="molecule type" value="Genomic_DNA"/>
</dbReference>
<comment type="caution">
    <text evidence="5">The sequence shown here is derived from an EMBL/GenBank/DDBJ whole genome shotgun (WGS) entry which is preliminary data.</text>
</comment>
<dbReference type="PROSITE" id="PS51649">
    <property type="entry name" value="NPH3"/>
    <property type="match status" value="1"/>
</dbReference>
<dbReference type="PANTHER" id="PTHR32370">
    <property type="entry name" value="OS12G0117600 PROTEIN"/>
    <property type="match status" value="1"/>
</dbReference>
<evidence type="ECO:0000256" key="3">
    <source>
        <dbReference type="SAM" id="MobiDB-lite"/>
    </source>
</evidence>
<dbReference type="InterPro" id="IPR043454">
    <property type="entry name" value="NPH3/RPT2-like"/>
</dbReference>
<evidence type="ECO:0000256" key="1">
    <source>
        <dbReference type="ARBA" id="ARBA00022786"/>
    </source>
</evidence>
<evidence type="ECO:0000313" key="6">
    <source>
        <dbReference type="Proteomes" id="UP000626092"/>
    </source>
</evidence>
<feature type="region of interest" description="Disordered" evidence="3">
    <location>
        <begin position="257"/>
        <end position="336"/>
    </location>
</feature>
<proteinExistence type="inferred from homology"/>
<organism evidence="5 6">
    <name type="scientific">Rhododendron simsii</name>
    <name type="common">Sims's rhododendron</name>
    <dbReference type="NCBI Taxonomy" id="118357"/>
    <lineage>
        <taxon>Eukaryota</taxon>
        <taxon>Viridiplantae</taxon>
        <taxon>Streptophyta</taxon>
        <taxon>Embryophyta</taxon>
        <taxon>Tracheophyta</taxon>
        <taxon>Spermatophyta</taxon>
        <taxon>Magnoliopsida</taxon>
        <taxon>eudicotyledons</taxon>
        <taxon>Gunneridae</taxon>
        <taxon>Pentapetalae</taxon>
        <taxon>asterids</taxon>
        <taxon>Ericales</taxon>
        <taxon>Ericaceae</taxon>
        <taxon>Ericoideae</taxon>
        <taxon>Rhodoreae</taxon>
        <taxon>Rhododendron</taxon>
    </lineage>
</organism>
<evidence type="ECO:0000259" key="4">
    <source>
        <dbReference type="PROSITE" id="PS51649"/>
    </source>
</evidence>
<keyword evidence="6" id="KW-1185">Reference proteome</keyword>
<accession>A0A834H054</accession>
<feature type="domain" description="NPH3" evidence="4">
    <location>
        <begin position="37"/>
        <end position="175"/>
    </location>
</feature>